<feature type="domain" description="HTH luxR-type" evidence="1">
    <location>
        <begin position="266"/>
        <end position="323"/>
    </location>
</feature>
<organism evidence="2 3">
    <name type="scientific">Micromonospora viridifaciens</name>
    <dbReference type="NCBI Taxonomy" id="1881"/>
    <lineage>
        <taxon>Bacteria</taxon>
        <taxon>Bacillati</taxon>
        <taxon>Actinomycetota</taxon>
        <taxon>Actinomycetes</taxon>
        <taxon>Micromonosporales</taxon>
        <taxon>Micromonosporaceae</taxon>
        <taxon>Micromonospora</taxon>
    </lineage>
</organism>
<sequence length="329" mass="35149">MLGALGLSTDQESVYRRLVGRTAASSADLADATHLPEATVRAALSQLVADGLVKRTPDGEFSAAPPAVALGALISERRDGLHTAELALVTLAEEHRVAMAGRSINELIEVVTGVDGIRHRFAQVQHAARTQVRNFVTAPFVAVPPGTNTLETVMMDRGVTYRVVLERAALAEPGMIAETVASLRKGVQVRVVESLPIKLVLADAELGLVPLTVESGGEPGAVLLHRSGLLSAMDALFEIVWRHAHPLDVSALAGLTDDDDVTAADAGAPTELDRKILALLLAGLTDHVVANQLDISLRTLQRRLRHLMDIAGVKTRMELGWYAARHNWA</sequence>
<evidence type="ECO:0000259" key="1">
    <source>
        <dbReference type="SMART" id="SM00421"/>
    </source>
</evidence>
<dbReference type="PANTHER" id="PTHR34293">
    <property type="entry name" value="HTH-TYPE TRANSCRIPTIONAL REGULATOR TRMBL2"/>
    <property type="match status" value="1"/>
</dbReference>
<reference evidence="3" key="1">
    <citation type="submission" date="2016-06" db="EMBL/GenBank/DDBJ databases">
        <authorList>
            <person name="Varghese N."/>
            <person name="Submissions Spin"/>
        </authorList>
    </citation>
    <scope>NUCLEOTIDE SEQUENCE [LARGE SCALE GENOMIC DNA]</scope>
    <source>
        <strain evidence="3">DSM 43909</strain>
    </source>
</reference>
<proteinExistence type="predicted"/>
<dbReference type="SUPFAM" id="SSF46894">
    <property type="entry name" value="C-terminal effector domain of the bipartite response regulators"/>
    <property type="match status" value="1"/>
</dbReference>
<dbReference type="InterPro" id="IPR002831">
    <property type="entry name" value="Tscrpt_reg_TrmB_N"/>
</dbReference>
<dbReference type="InterPro" id="IPR036388">
    <property type="entry name" value="WH-like_DNA-bd_sf"/>
</dbReference>
<dbReference type="SUPFAM" id="SSF46785">
    <property type="entry name" value="Winged helix' DNA-binding domain"/>
    <property type="match status" value="1"/>
</dbReference>
<dbReference type="InterPro" id="IPR051797">
    <property type="entry name" value="TrmB-like"/>
</dbReference>
<dbReference type="Gene3D" id="1.10.10.10">
    <property type="entry name" value="Winged helix-like DNA-binding domain superfamily/Winged helix DNA-binding domain"/>
    <property type="match status" value="2"/>
</dbReference>
<name>A0A1C4X2K2_MICVI</name>
<dbReference type="GO" id="GO:0003677">
    <property type="term" value="F:DNA binding"/>
    <property type="evidence" value="ECO:0007669"/>
    <property type="project" value="InterPro"/>
</dbReference>
<dbReference type="EMBL" id="LT607411">
    <property type="protein sequence ID" value="SCF02676.1"/>
    <property type="molecule type" value="Genomic_DNA"/>
</dbReference>
<evidence type="ECO:0000313" key="3">
    <source>
        <dbReference type="Proteomes" id="UP000198242"/>
    </source>
</evidence>
<keyword evidence="3" id="KW-1185">Reference proteome</keyword>
<dbReference type="OrthoDB" id="3369460at2"/>
<dbReference type="InterPro" id="IPR036390">
    <property type="entry name" value="WH_DNA-bd_sf"/>
</dbReference>
<dbReference type="InterPro" id="IPR016032">
    <property type="entry name" value="Sig_transdc_resp-reg_C-effctor"/>
</dbReference>
<accession>A0A1C4X2K2</accession>
<dbReference type="Pfam" id="PF01978">
    <property type="entry name" value="TrmB"/>
    <property type="match status" value="1"/>
</dbReference>
<dbReference type="GO" id="GO:0006355">
    <property type="term" value="P:regulation of DNA-templated transcription"/>
    <property type="evidence" value="ECO:0007669"/>
    <property type="project" value="InterPro"/>
</dbReference>
<dbReference type="InterPro" id="IPR000792">
    <property type="entry name" value="Tscrpt_reg_LuxR_C"/>
</dbReference>
<gene>
    <name evidence="2" type="ORF">GA0074695_2952</name>
</gene>
<dbReference type="Proteomes" id="UP000198242">
    <property type="component" value="Chromosome I"/>
</dbReference>
<evidence type="ECO:0000313" key="2">
    <source>
        <dbReference type="EMBL" id="SCF02676.1"/>
    </source>
</evidence>
<dbReference type="AlphaFoldDB" id="A0A1C4X2K2"/>
<dbReference type="SMART" id="SM00421">
    <property type="entry name" value="HTH_LUXR"/>
    <property type="match status" value="1"/>
</dbReference>
<dbReference type="PANTHER" id="PTHR34293:SF1">
    <property type="entry name" value="HTH-TYPE TRANSCRIPTIONAL REGULATOR TRMBL2"/>
    <property type="match status" value="1"/>
</dbReference>
<protein>
    <submittedName>
        <fullName evidence="2">Sugar-specific transcriptional regulator TrmB</fullName>
    </submittedName>
</protein>